<dbReference type="AlphaFoldDB" id="A0A561EA36"/>
<evidence type="ECO:0000259" key="4">
    <source>
        <dbReference type="Pfam" id="PF20774"/>
    </source>
</evidence>
<dbReference type="Proteomes" id="UP000318297">
    <property type="component" value="Unassembled WGS sequence"/>
</dbReference>
<sequence>MNRRIVGAAAGTTAMAVTMVFSAGAVAAPKAAAPHQAAPAVSDPDGVSQRSDVLPNPKAEAQAKLRRDAVDQVVKGTATVKTVGGKKVIEVQAPEAATNAKSAQTGKATSQGSKGSKGKKGKYVEYDPNRTTKIFTTLAAFGEQTKPATGGTVGPKQNQIPEPDRSVNNSTYWVKDFSRQHYLTMFNAPNKESFTNFYKAQSQGRFQVTSDVTDWVTVPYNEARYGHNPVAGDGTSESEGYWAFVGDSLTAWYNQQKALGRSNAEITTYLKQFDTWDRYDFDGDGNFNEPDGYIDHYQAIHAGEGEEAGGGAQGDDAIWSHRWAVQSGAGKTGPGSNKSGGVQIGNTGIWVQDYTTEPENGGLGVFAHEFGHDLGLPDLYDTAGGDNSTGYWSLMSSGSWLNHGQNAIGDVPGYMGAWEKLQLGWSDTQSVKFGANTTIALGPADQDNKNKPTAVAVNLPDKVLTTQYVKPWSGSYEWWSGRGDDLSNSLTRDVDLTAATTASLSAAVSYDIEEGYDYLYPQVSTNGGTSWTEVGTPISGTKSGWSTVNYDLSAYKGQKIKFRFLYVTDGGVNQAGAFLDDLALTVGDTTVTDNVESGTSVWTPAGFTRMNGTTTESVTRYYLAEYRRYNGYDKTLKQGPYNFGFADKADWVEHYPYQDGLLVTYANNEFVDNNTSVHPGGGQVLPVDANPVPLSWPNGTRVSNRIQPYDATFGLEKTDAFVLHRAGGTLFFPARKAVSTFDDTNPNSYWFESNPMASTKVAGTGTKIAVKAKQGDGLKVAVSFQR</sequence>
<dbReference type="InterPro" id="IPR048665">
    <property type="entry name" value="InhA-like_VEG"/>
</dbReference>
<feature type="domain" description="Immune inhibitor A-like metallopeptidase VEG" evidence="4">
    <location>
        <begin position="616"/>
        <end position="776"/>
    </location>
</feature>
<evidence type="ECO:0000313" key="6">
    <source>
        <dbReference type="Proteomes" id="UP000318297"/>
    </source>
</evidence>
<organism evidence="5 6">
    <name type="scientific">Rudaeicoccus suwonensis</name>
    <dbReference type="NCBI Taxonomy" id="657409"/>
    <lineage>
        <taxon>Bacteria</taxon>
        <taxon>Bacillati</taxon>
        <taxon>Actinomycetota</taxon>
        <taxon>Actinomycetes</taxon>
        <taxon>Micrococcales</taxon>
        <taxon>Dermacoccaceae</taxon>
        <taxon>Rudaeicoccus</taxon>
    </lineage>
</organism>
<dbReference type="GO" id="GO:0006508">
    <property type="term" value="P:proteolysis"/>
    <property type="evidence" value="ECO:0007669"/>
    <property type="project" value="InterPro"/>
</dbReference>
<dbReference type="Pfam" id="PF20774">
    <property type="entry name" value="InhA-like_VEG"/>
    <property type="match status" value="1"/>
</dbReference>
<comment type="caution">
    <text evidence="5">The sequence shown here is derived from an EMBL/GenBank/DDBJ whole genome shotgun (WGS) entry which is preliminary data.</text>
</comment>
<dbReference type="GO" id="GO:0008233">
    <property type="term" value="F:peptidase activity"/>
    <property type="evidence" value="ECO:0007669"/>
    <property type="project" value="InterPro"/>
</dbReference>
<evidence type="ECO:0000256" key="1">
    <source>
        <dbReference type="SAM" id="MobiDB-lite"/>
    </source>
</evidence>
<dbReference type="EMBL" id="VIVQ01000001">
    <property type="protein sequence ID" value="TWE12440.1"/>
    <property type="molecule type" value="Genomic_DNA"/>
</dbReference>
<evidence type="ECO:0000256" key="2">
    <source>
        <dbReference type="SAM" id="SignalP"/>
    </source>
</evidence>
<dbReference type="Gene3D" id="2.60.120.260">
    <property type="entry name" value="Galactose-binding domain-like"/>
    <property type="match status" value="1"/>
</dbReference>
<evidence type="ECO:0000259" key="3">
    <source>
        <dbReference type="Pfam" id="PF05547"/>
    </source>
</evidence>
<dbReference type="PANTHER" id="PTHR41775">
    <property type="entry name" value="SECRETED PROTEIN-RELATED"/>
    <property type="match status" value="1"/>
</dbReference>
<reference evidence="5 6" key="1">
    <citation type="submission" date="2019-06" db="EMBL/GenBank/DDBJ databases">
        <title>Sequencing the genomes of 1000 actinobacteria strains.</title>
        <authorList>
            <person name="Klenk H.-P."/>
        </authorList>
    </citation>
    <scope>NUCLEOTIDE SEQUENCE [LARGE SCALE GENOMIC DNA]</scope>
    <source>
        <strain evidence="5 6">DSM 19560</strain>
    </source>
</reference>
<dbReference type="Pfam" id="PF20773">
    <property type="entry name" value="InhA-like_MAM"/>
    <property type="match status" value="1"/>
</dbReference>
<feature type="compositionally biased region" description="Polar residues" evidence="1">
    <location>
        <begin position="155"/>
        <end position="167"/>
    </location>
</feature>
<dbReference type="InterPro" id="IPR012300">
    <property type="entry name" value="Pept_M6_InhA"/>
</dbReference>
<keyword evidence="6" id="KW-1185">Reference proteome</keyword>
<feature type="domain" description="Peptidase M6-like" evidence="3">
    <location>
        <begin position="123"/>
        <end position="425"/>
    </location>
</feature>
<feature type="compositionally biased region" description="Polar residues" evidence="1">
    <location>
        <begin position="99"/>
        <end position="111"/>
    </location>
</feature>
<dbReference type="PANTHER" id="PTHR41775:SF1">
    <property type="entry name" value="PEPTIDASE M6-LIKE DOMAIN-CONTAINING PROTEIN"/>
    <property type="match status" value="1"/>
</dbReference>
<feature type="region of interest" description="Disordered" evidence="1">
    <location>
        <begin position="97"/>
        <end position="124"/>
    </location>
</feature>
<name>A0A561EA36_9MICO</name>
<feature type="chain" id="PRO_5021831092" evidence="2">
    <location>
        <begin position="28"/>
        <end position="786"/>
    </location>
</feature>
<proteinExistence type="predicted"/>
<dbReference type="OrthoDB" id="275270at2"/>
<dbReference type="RefSeq" id="WP_145226459.1">
    <property type="nucleotide sequence ID" value="NZ_VIVQ01000001.1"/>
</dbReference>
<evidence type="ECO:0000313" key="5">
    <source>
        <dbReference type="EMBL" id="TWE12440.1"/>
    </source>
</evidence>
<dbReference type="SUPFAM" id="SSF55486">
    <property type="entry name" value="Metalloproteases ('zincins'), catalytic domain"/>
    <property type="match status" value="1"/>
</dbReference>
<gene>
    <name evidence="5" type="ORF">BKA23_1248</name>
</gene>
<dbReference type="NCBIfam" id="TIGR03296">
    <property type="entry name" value="M6dom_TIGR03296"/>
    <property type="match status" value="1"/>
</dbReference>
<keyword evidence="2" id="KW-0732">Signal</keyword>
<feature type="signal peptide" evidence="2">
    <location>
        <begin position="1"/>
        <end position="27"/>
    </location>
</feature>
<protein>
    <submittedName>
        <fullName evidence="5">Immune inhibitor A</fullName>
    </submittedName>
</protein>
<dbReference type="Pfam" id="PF05547">
    <property type="entry name" value="Peptidase_M6"/>
    <property type="match status" value="1"/>
</dbReference>
<dbReference type="InterPro" id="IPR008757">
    <property type="entry name" value="Peptidase_M6-like_domain"/>
</dbReference>
<accession>A0A561EA36</accession>
<feature type="region of interest" description="Disordered" evidence="1">
    <location>
        <begin position="145"/>
        <end position="167"/>
    </location>
</feature>
<dbReference type="PIRSF" id="PIRSF007519">
    <property type="entry name" value="Protease_InhA"/>
    <property type="match status" value="1"/>
</dbReference>